<dbReference type="InterPro" id="IPR027417">
    <property type="entry name" value="P-loop_NTPase"/>
</dbReference>
<evidence type="ECO:0000313" key="13">
    <source>
        <dbReference type="Proteomes" id="UP000179001"/>
    </source>
</evidence>
<feature type="region of interest" description="Disordered" evidence="8">
    <location>
        <begin position="455"/>
        <end position="486"/>
    </location>
</feature>
<evidence type="ECO:0000259" key="11">
    <source>
        <dbReference type="PROSITE" id="PS51195"/>
    </source>
</evidence>
<evidence type="ECO:0000313" key="12">
    <source>
        <dbReference type="EMBL" id="OGF32317.1"/>
    </source>
</evidence>
<feature type="domain" description="Helicase ATP-binding" evidence="9">
    <location>
        <begin position="34"/>
        <end position="205"/>
    </location>
</feature>
<dbReference type="Pfam" id="PF00270">
    <property type="entry name" value="DEAD"/>
    <property type="match status" value="1"/>
</dbReference>
<feature type="domain" description="Helicase C-terminal" evidence="10">
    <location>
        <begin position="232"/>
        <end position="377"/>
    </location>
</feature>
<dbReference type="Gene3D" id="3.40.50.300">
    <property type="entry name" value="P-loop containing nucleotide triphosphate hydrolases"/>
    <property type="match status" value="2"/>
</dbReference>
<keyword evidence="3 7" id="KW-0347">Helicase</keyword>
<feature type="short sequence motif" description="Q motif" evidence="6">
    <location>
        <begin position="2"/>
        <end position="30"/>
    </location>
</feature>
<proteinExistence type="inferred from homology"/>
<evidence type="ECO:0000259" key="9">
    <source>
        <dbReference type="PROSITE" id="PS51192"/>
    </source>
</evidence>
<dbReference type="STRING" id="1798002.A2478_03270"/>
<dbReference type="InterPro" id="IPR014001">
    <property type="entry name" value="Helicase_ATP-bd"/>
</dbReference>
<dbReference type="Pfam" id="PF00271">
    <property type="entry name" value="Helicase_C"/>
    <property type="match status" value="1"/>
</dbReference>
<accession>A0A1F5T035</accession>
<dbReference type="GO" id="GO:0003676">
    <property type="term" value="F:nucleic acid binding"/>
    <property type="evidence" value="ECO:0007669"/>
    <property type="project" value="InterPro"/>
</dbReference>
<evidence type="ECO:0000256" key="2">
    <source>
        <dbReference type="ARBA" id="ARBA00022801"/>
    </source>
</evidence>
<dbReference type="SUPFAM" id="SSF52540">
    <property type="entry name" value="P-loop containing nucleoside triphosphate hydrolases"/>
    <property type="match status" value="1"/>
</dbReference>
<dbReference type="GO" id="GO:0005524">
    <property type="term" value="F:ATP binding"/>
    <property type="evidence" value="ECO:0007669"/>
    <property type="project" value="UniProtKB-KW"/>
</dbReference>
<sequence>MVTFKQLGLNSEIIKSLDDLGFTQPTPIQEKAILFLLKSKKDLIALAQTGTGKTAAFSLPILNQIKPRANVLEAIIICPTRELCLQISKDIRNLGKYVDGLKVTSVYGGERMDVQIKALKSGTNIVVGTPGRVHDMIRRNVLKLVNIKWVVLDEADEMLDMGFKQDLEAILGETSKSRQTMLFSATMQKNIYSIAKKYMNESEEISIGEKNKGADNVSHEYYVVQSRDRFEALKRILESLPGVYGILFCRTRRETQELAEKLKHEGYSTEALNGDINQRLRTRIMDRFKNKQVSLLVATDVAARGIDVSNLSHVINYNLPDQNDAYTHRSGRTGRAQNSGVSITIVTSRDIRKIKMLEAMVGKKFEFKKVPNKADIYVKQIDQFIEEIKQADISSIKTEKSLSEIKDKMKKLTKDELVDYFIATKFNKLLNGAEDSRDLNTDAFVAPVGRSSGQRRRFIGTNRKRGNYSNQRSGYRARRPEYKKSR</sequence>
<gene>
    <name evidence="12" type="ORF">A2478_03270</name>
</gene>
<dbReference type="EMBL" id="MFGJ01000006">
    <property type="protein sequence ID" value="OGF32317.1"/>
    <property type="molecule type" value="Genomic_DNA"/>
</dbReference>
<dbReference type="InterPro" id="IPR001650">
    <property type="entry name" value="Helicase_C-like"/>
</dbReference>
<dbReference type="PANTHER" id="PTHR47959">
    <property type="entry name" value="ATP-DEPENDENT RNA HELICASE RHLE-RELATED"/>
    <property type="match status" value="1"/>
</dbReference>
<evidence type="ECO:0000259" key="10">
    <source>
        <dbReference type="PROSITE" id="PS51194"/>
    </source>
</evidence>
<dbReference type="PROSITE" id="PS51195">
    <property type="entry name" value="Q_MOTIF"/>
    <property type="match status" value="1"/>
</dbReference>
<dbReference type="PROSITE" id="PS00039">
    <property type="entry name" value="DEAD_ATP_HELICASE"/>
    <property type="match status" value="1"/>
</dbReference>
<comment type="similarity">
    <text evidence="5 7">Belongs to the DEAD box helicase family.</text>
</comment>
<dbReference type="SMART" id="SM00487">
    <property type="entry name" value="DEXDc"/>
    <property type="match status" value="1"/>
</dbReference>
<evidence type="ECO:0000256" key="5">
    <source>
        <dbReference type="ARBA" id="ARBA00038437"/>
    </source>
</evidence>
<evidence type="ECO:0000256" key="1">
    <source>
        <dbReference type="ARBA" id="ARBA00022741"/>
    </source>
</evidence>
<dbReference type="CDD" id="cd00268">
    <property type="entry name" value="DEADc"/>
    <property type="match status" value="1"/>
</dbReference>
<evidence type="ECO:0000256" key="3">
    <source>
        <dbReference type="ARBA" id="ARBA00022806"/>
    </source>
</evidence>
<name>A0A1F5T035_9BACT</name>
<dbReference type="CDD" id="cd18787">
    <property type="entry name" value="SF2_C_DEAD"/>
    <property type="match status" value="1"/>
</dbReference>
<evidence type="ECO:0008006" key="14">
    <source>
        <dbReference type="Google" id="ProtNLM"/>
    </source>
</evidence>
<dbReference type="AlphaFoldDB" id="A0A1F5T035"/>
<dbReference type="Proteomes" id="UP000179001">
    <property type="component" value="Unassembled WGS sequence"/>
</dbReference>
<dbReference type="GO" id="GO:0005829">
    <property type="term" value="C:cytosol"/>
    <property type="evidence" value="ECO:0007669"/>
    <property type="project" value="TreeGrafter"/>
</dbReference>
<dbReference type="InterPro" id="IPR044742">
    <property type="entry name" value="DEAD/DEAH_RhlB"/>
</dbReference>
<dbReference type="InterPro" id="IPR011545">
    <property type="entry name" value="DEAD/DEAH_box_helicase_dom"/>
</dbReference>
<feature type="compositionally biased region" description="Basic residues" evidence="8">
    <location>
        <begin position="455"/>
        <end position="466"/>
    </location>
</feature>
<evidence type="ECO:0000256" key="6">
    <source>
        <dbReference type="PROSITE-ProRule" id="PRU00552"/>
    </source>
</evidence>
<evidence type="ECO:0000256" key="4">
    <source>
        <dbReference type="ARBA" id="ARBA00022840"/>
    </source>
</evidence>
<dbReference type="PROSITE" id="PS51192">
    <property type="entry name" value="HELICASE_ATP_BIND_1"/>
    <property type="match status" value="1"/>
</dbReference>
<dbReference type="InterPro" id="IPR014014">
    <property type="entry name" value="RNA_helicase_DEAD_Q_motif"/>
</dbReference>
<feature type="domain" description="DEAD-box RNA helicase Q" evidence="11">
    <location>
        <begin position="2"/>
        <end position="30"/>
    </location>
</feature>
<evidence type="ECO:0000256" key="7">
    <source>
        <dbReference type="RuleBase" id="RU000492"/>
    </source>
</evidence>
<dbReference type="PANTHER" id="PTHR47959:SF13">
    <property type="entry name" value="ATP-DEPENDENT RNA HELICASE RHLE"/>
    <property type="match status" value="1"/>
</dbReference>
<dbReference type="PROSITE" id="PS51194">
    <property type="entry name" value="HELICASE_CTER"/>
    <property type="match status" value="1"/>
</dbReference>
<protein>
    <recommendedName>
        <fullName evidence="14">DEAD/DEAH box helicase</fullName>
    </recommendedName>
</protein>
<keyword evidence="2 7" id="KW-0378">Hydrolase</keyword>
<comment type="caution">
    <text evidence="12">The sequence shown here is derived from an EMBL/GenBank/DDBJ whole genome shotgun (WGS) entry which is preliminary data.</text>
</comment>
<dbReference type="InterPro" id="IPR000629">
    <property type="entry name" value="RNA-helicase_DEAD-box_CS"/>
</dbReference>
<dbReference type="InterPro" id="IPR050079">
    <property type="entry name" value="DEAD_box_RNA_helicase"/>
</dbReference>
<dbReference type="GO" id="GO:0003724">
    <property type="term" value="F:RNA helicase activity"/>
    <property type="evidence" value="ECO:0007669"/>
    <property type="project" value="InterPro"/>
</dbReference>
<keyword evidence="1 7" id="KW-0547">Nucleotide-binding</keyword>
<dbReference type="SMART" id="SM00490">
    <property type="entry name" value="HELICc"/>
    <property type="match status" value="1"/>
</dbReference>
<evidence type="ECO:0000256" key="8">
    <source>
        <dbReference type="SAM" id="MobiDB-lite"/>
    </source>
</evidence>
<dbReference type="GO" id="GO:0016787">
    <property type="term" value="F:hydrolase activity"/>
    <property type="evidence" value="ECO:0007669"/>
    <property type="project" value="UniProtKB-KW"/>
</dbReference>
<organism evidence="12 13">
    <name type="scientific">Candidatus Falkowbacteria bacterium RIFOXYC2_FULL_36_12</name>
    <dbReference type="NCBI Taxonomy" id="1798002"/>
    <lineage>
        <taxon>Bacteria</taxon>
        <taxon>Candidatus Falkowiibacteriota</taxon>
    </lineage>
</organism>
<keyword evidence="4 7" id="KW-0067">ATP-binding</keyword>
<reference evidence="12 13" key="1">
    <citation type="journal article" date="2016" name="Nat. Commun.">
        <title>Thousands of microbial genomes shed light on interconnected biogeochemical processes in an aquifer system.</title>
        <authorList>
            <person name="Anantharaman K."/>
            <person name="Brown C.T."/>
            <person name="Hug L.A."/>
            <person name="Sharon I."/>
            <person name="Castelle C.J."/>
            <person name="Probst A.J."/>
            <person name="Thomas B.C."/>
            <person name="Singh A."/>
            <person name="Wilkins M.J."/>
            <person name="Karaoz U."/>
            <person name="Brodie E.L."/>
            <person name="Williams K.H."/>
            <person name="Hubbard S.S."/>
            <person name="Banfield J.F."/>
        </authorList>
    </citation>
    <scope>NUCLEOTIDE SEQUENCE [LARGE SCALE GENOMIC DNA]</scope>
</reference>